<dbReference type="InterPro" id="IPR036590">
    <property type="entry name" value="SRAP-like"/>
</dbReference>
<keyword evidence="7" id="KW-0456">Lyase</keyword>
<dbReference type="GO" id="GO:0003697">
    <property type="term" value="F:single-stranded DNA binding"/>
    <property type="evidence" value="ECO:0007669"/>
    <property type="project" value="InterPro"/>
</dbReference>
<dbReference type="GO" id="GO:0006508">
    <property type="term" value="P:proteolysis"/>
    <property type="evidence" value="ECO:0007669"/>
    <property type="project" value="UniProtKB-KW"/>
</dbReference>
<evidence type="ECO:0000256" key="3">
    <source>
        <dbReference type="ARBA" id="ARBA00022763"/>
    </source>
</evidence>
<name>A0A2A5L0Z3_9HYPH</name>
<comment type="caution">
    <text evidence="10">The sequence shown here is derived from an EMBL/GenBank/DDBJ whole genome shotgun (WGS) entry which is preliminary data.</text>
</comment>
<keyword evidence="5" id="KW-0190">Covalent protein-DNA linkage</keyword>
<dbReference type="Pfam" id="PF02586">
    <property type="entry name" value="SRAP"/>
    <property type="match status" value="1"/>
</dbReference>
<dbReference type="PANTHER" id="PTHR13604">
    <property type="entry name" value="DC12-RELATED"/>
    <property type="match status" value="1"/>
</dbReference>
<dbReference type="InterPro" id="IPR003738">
    <property type="entry name" value="SRAP"/>
</dbReference>
<feature type="compositionally biased region" description="Acidic residues" evidence="9">
    <location>
        <begin position="228"/>
        <end position="240"/>
    </location>
</feature>
<evidence type="ECO:0000313" key="10">
    <source>
        <dbReference type="EMBL" id="PCK83006.1"/>
    </source>
</evidence>
<gene>
    <name evidence="10" type="ORF">CPT34_01665</name>
</gene>
<keyword evidence="3" id="KW-0227">DNA damage</keyword>
<keyword evidence="4 8" id="KW-0378">Hydrolase</keyword>
<evidence type="ECO:0000256" key="7">
    <source>
        <dbReference type="ARBA" id="ARBA00023239"/>
    </source>
</evidence>
<protein>
    <recommendedName>
        <fullName evidence="8">Abasic site processing protein</fullName>
        <ecNumber evidence="8">3.4.-.-</ecNumber>
    </recommendedName>
</protein>
<evidence type="ECO:0000256" key="5">
    <source>
        <dbReference type="ARBA" id="ARBA00023124"/>
    </source>
</evidence>
<evidence type="ECO:0000313" key="11">
    <source>
        <dbReference type="Proteomes" id="UP000218807"/>
    </source>
</evidence>
<dbReference type="Gene3D" id="3.90.1680.10">
    <property type="entry name" value="SOS response associated peptidase-like"/>
    <property type="match status" value="1"/>
</dbReference>
<dbReference type="GO" id="GO:0016829">
    <property type="term" value="F:lyase activity"/>
    <property type="evidence" value="ECO:0007669"/>
    <property type="project" value="UniProtKB-KW"/>
</dbReference>
<dbReference type="Proteomes" id="UP000218807">
    <property type="component" value="Unassembled WGS sequence"/>
</dbReference>
<evidence type="ECO:0000256" key="1">
    <source>
        <dbReference type="ARBA" id="ARBA00008136"/>
    </source>
</evidence>
<proteinExistence type="inferred from homology"/>
<keyword evidence="6" id="KW-0238">DNA-binding</keyword>
<reference evidence="10 11" key="1">
    <citation type="submission" date="2017-09" db="EMBL/GenBank/DDBJ databases">
        <title>Comparative genomics of rhizobia isolated from Phaseolus vulgaris in China.</title>
        <authorList>
            <person name="Tong W."/>
        </authorList>
    </citation>
    <scope>NUCLEOTIDE SEQUENCE [LARGE SCALE GENOMIC DNA]</scope>
    <source>
        <strain evidence="10 11">L101</strain>
    </source>
</reference>
<keyword evidence="11" id="KW-1185">Reference proteome</keyword>
<evidence type="ECO:0000256" key="8">
    <source>
        <dbReference type="RuleBase" id="RU364100"/>
    </source>
</evidence>
<dbReference type="EC" id="3.4.-.-" evidence="8"/>
<accession>A0A2A5L0Z3</accession>
<evidence type="ECO:0000256" key="9">
    <source>
        <dbReference type="SAM" id="MobiDB-lite"/>
    </source>
</evidence>
<dbReference type="PANTHER" id="PTHR13604:SF0">
    <property type="entry name" value="ABASIC SITE PROCESSING PROTEIN HMCES"/>
    <property type="match status" value="1"/>
</dbReference>
<sequence length="240" mass="27135">MCGRIFVKTSLEELISNFPFAVKGGDIDGLGNRFPRWNGAPSQDYPVIIRDIVREPDTSGPMFVVARWGLMPIWAKPGGRPPPVNIRCEGISSNGMSRAAYRSRRCLVPINGFFEWKDIHGTGKNKQPYAIAMKDGSAFALAGIWETWKDENGVSTRNFAIVTSEPNEMMAEIHDRMPVILHREDYERWLSAEPDPYDLMKPFPAELMVMWKIGRDVGSPKNDRPDLIDEVEDDPEPTLI</sequence>
<comment type="similarity">
    <text evidence="1 8">Belongs to the SOS response-associated peptidase family.</text>
</comment>
<evidence type="ECO:0000256" key="2">
    <source>
        <dbReference type="ARBA" id="ARBA00022670"/>
    </source>
</evidence>
<organism evidence="10 11">
    <name type="scientific">Rhizobium sophoriradicis</name>
    <dbReference type="NCBI Taxonomy" id="1535245"/>
    <lineage>
        <taxon>Bacteria</taxon>
        <taxon>Pseudomonadati</taxon>
        <taxon>Pseudomonadota</taxon>
        <taxon>Alphaproteobacteria</taxon>
        <taxon>Hyphomicrobiales</taxon>
        <taxon>Rhizobiaceae</taxon>
        <taxon>Rhizobium/Agrobacterium group</taxon>
        <taxon>Rhizobium</taxon>
    </lineage>
</organism>
<dbReference type="AlphaFoldDB" id="A0A2A5L0Z3"/>
<evidence type="ECO:0000256" key="4">
    <source>
        <dbReference type="ARBA" id="ARBA00022801"/>
    </source>
</evidence>
<feature type="region of interest" description="Disordered" evidence="9">
    <location>
        <begin position="221"/>
        <end position="240"/>
    </location>
</feature>
<dbReference type="EMBL" id="NXDM01000001">
    <property type="protein sequence ID" value="PCK83006.1"/>
    <property type="molecule type" value="Genomic_DNA"/>
</dbReference>
<keyword evidence="2 8" id="KW-0645">Protease</keyword>
<evidence type="ECO:0000256" key="6">
    <source>
        <dbReference type="ARBA" id="ARBA00023125"/>
    </source>
</evidence>
<dbReference type="RefSeq" id="WP_096761927.1">
    <property type="nucleotide sequence ID" value="NZ_NXDM01000001.1"/>
</dbReference>
<dbReference type="GO" id="GO:0008233">
    <property type="term" value="F:peptidase activity"/>
    <property type="evidence" value="ECO:0007669"/>
    <property type="project" value="UniProtKB-KW"/>
</dbReference>
<dbReference type="GO" id="GO:0106300">
    <property type="term" value="P:protein-DNA covalent cross-linking repair"/>
    <property type="evidence" value="ECO:0007669"/>
    <property type="project" value="InterPro"/>
</dbReference>
<dbReference type="SUPFAM" id="SSF143081">
    <property type="entry name" value="BB1717-like"/>
    <property type="match status" value="1"/>
</dbReference>